<proteinExistence type="predicted"/>
<keyword evidence="8" id="KW-1185">Reference proteome</keyword>
<feature type="transmembrane region" description="Helical" evidence="5">
    <location>
        <begin position="16"/>
        <end position="38"/>
    </location>
</feature>
<dbReference type="Pfam" id="PF07690">
    <property type="entry name" value="MFS_1"/>
    <property type="match status" value="1"/>
</dbReference>
<evidence type="ECO:0000313" key="8">
    <source>
        <dbReference type="Proteomes" id="UP000612362"/>
    </source>
</evidence>
<reference evidence="7" key="1">
    <citation type="submission" date="2020-10" db="EMBL/GenBank/DDBJ databases">
        <title>Taxonomic study of unclassified bacteria belonging to the class Ktedonobacteria.</title>
        <authorList>
            <person name="Yabe S."/>
            <person name="Wang C.M."/>
            <person name="Zheng Y."/>
            <person name="Sakai Y."/>
            <person name="Cavaletti L."/>
            <person name="Monciardini P."/>
            <person name="Donadio S."/>
        </authorList>
    </citation>
    <scope>NUCLEOTIDE SEQUENCE</scope>
    <source>
        <strain evidence="7">SOSP1-1</strain>
    </source>
</reference>
<accession>A0A8J3MUT9</accession>
<gene>
    <name evidence="7" type="ORF">KSX_67280</name>
</gene>
<keyword evidence="2 5" id="KW-0812">Transmembrane</keyword>
<dbReference type="CDD" id="cd06174">
    <property type="entry name" value="MFS"/>
    <property type="match status" value="1"/>
</dbReference>
<dbReference type="EMBL" id="BNJF01000004">
    <property type="protein sequence ID" value="GHO48565.1"/>
    <property type="molecule type" value="Genomic_DNA"/>
</dbReference>
<organism evidence="7 8">
    <name type="scientific">Ktedonospora formicarum</name>
    <dbReference type="NCBI Taxonomy" id="2778364"/>
    <lineage>
        <taxon>Bacteria</taxon>
        <taxon>Bacillati</taxon>
        <taxon>Chloroflexota</taxon>
        <taxon>Ktedonobacteria</taxon>
        <taxon>Ktedonobacterales</taxon>
        <taxon>Ktedonobacteraceae</taxon>
        <taxon>Ktedonospora</taxon>
    </lineage>
</organism>
<dbReference type="Gene3D" id="1.20.1250.20">
    <property type="entry name" value="MFS general substrate transporter like domains"/>
    <property type="match status" value="1"/>
</dbReference>
<feature type="transmembrane region" description="Helical" evidence="5">
    <location>
        <begin position="234"/>
        <end position="256"/>
    </location>
</feature>
<dbReference type="SUPFAM" id="SSF103473">
    <property type="entry name" value="MFS general substrate transporter"/>
    <property type="match status" value="1"/>
</dbReference>
<dbReference type="InterPro" id="IPR011701">
    <property type="entry name" value="MFS"/>
</dbReference>
<dbReference type="InterPro" id="IPR020846">
    <property type="entry name" value="MFS_dom"/>
</dbReference>
<protein>
    <recommendedName>
        <fullName evidence="6">Major facilitator superfamily (MFS) profile domain-containing protein</fullName>
    </recommendedName>
</protein>
<dbReference type="PANTHER" id="PTHR23528:SF1">
    <property type="entry name" value="MAJOR FACILITATOR SUPERFAMILY (MFS) PROFILE DOMAIN-CONTAINING PROTEIN"/>
    <property type="match status" value="1"/>
</dbReference>
<feature type="transmembrane region" description="Helical" evidence="5">
    <location>
        <begin position="110"/>
        <end position="129"/>
    </location>
</feature>
<dbReference type="PROSITE" id="PS50850">
    <property type="entry name" value="MFS"/>
    <property type="match status" value="1"/>
</dbReference>
<feature type="domain" description="Major facilitator superfamily (MFS) profile" evidence="6">
    <location>
        <begin position="1"/>
        <end position="273"/>
    </location>
</feature>
<evidence type="ECO:0000256" key="3">
    <source>
        <dbReference type="ARBA" id="ARBA00022989"/>
    </source>
</evidence>
<evidence type="ECO:0000259" key="6">
    <source>
        <dbReference type="PROSITE" id="PS50850"/>
    </source>
</evidence>
<feature type="transmembrane region" description="Helical" evidence="5">
    <location>
        <begin position="50"/>
        <end position="68"/>
    </location>
</feature>
<dbReference type="RefSeq" id="WP_220197763.1">
    <property type="nucleotide sequence ID" value="NZ_BNJF01000004.1"/>
</dbReference>
<comment type="subcellular location">
    <subcellularLocation>
        <location evidence="1">Cell membrane</location>
        <topology evidence="1">Multi-pass membrane protein</topology>
    </subcellularLocation>
</comment>
<evidence type="ECO:0000256" key="4">
    <source>
        <dbReference type="ARBA" id="ARBA00023136"/>
    </source>
</evidence>
<feature type="transmembrane region" description="Helical" evidence="5">
    <location>
        <begin position="141"/>
        <end position="160"/>
    </location>
</feature>
<feature type="transmembrane region" description="Helical" evidence="5">
    <location>
        <begin position="195"/>
        <end position="214"/>
    </location>
</feature>
<dbReference type="InterPro" id="IPR036259">
    <property type="entry name" value="MFS_trans_sf"/>
</dbReference>
<evidence type="ECO:0000256" key="5">
    <source>
        <dbReference type="SAM" id="Phobius"/>
    </source>
</evidence>
<dbReference type="GO" id="GO:0022857">
    <property type="term" value="F:transmembrane transporter activity"/>
    <property type="evidence" value="ECO:0007669"/>
    <property type="project" value="InterPro"/>
</dbReference>
<evidence type="ECO:0000313" key="7">
    <source>
        <dbReference type="EMBL" id="GHO48565.1"/>
    </source>
</evidence>
<evidence type="ECO:0000256" key="1">
    <source>
        <dbReference type="ARBA" id="ARBA00004651"/>
    </source>
</evidence>
<comment type="caution">
    <text evidence="7">The sequence shown here is derived from an EMBL/GenBank/DDBJ whole genome shotgun (WGS) entry which is preliminary data.</text>
</comment>
<feature type="transmembrane region" description="Helical" evidence="5">
    <location>
        <begin position="74"/>
        <end position="98"/>
    </location>
</feature>
<keyword evidence="3 5" id="KW-1133">Transmembrane helix</keyword>
<dbReference type="Proteomes" id="UP000612362">
    <property type="component" value="Unassembled WGS sequence"/>
</dbReference>
<keyword evidence="4 5" id="KW-0472">Membrane</keyword>
<name>A0A8J3MUT9_9CHLR</name>
<dbReference type="AlphaFoldDB" id="A0A8J3MUT9"/>
<evidence type="ECO:0000256" key="2">
    <source>
        <dbReference type="ARBA" id="ARBA00022692"/>
    </source>
</evidence>
<sequence>MPIQVSALDPVSTNTTFALVASIGAFAGLIASPLSGALSDRTTHRSGRRHPWISGGLLVAVCGLLLMARATSISVLLIGEILAQIGVDMVLSCVTAILPDQVPSARRSLLSALNGMAPIVGGMLGLLLVTLFSQPGDTSQGYLLLAGASLVCTIPFLFLVRETPLAREHCPPFQWRTFLGGFVAPLRVRDFTWTVLSRCLVFLSFTILGAYLLFSLRARLGFSLAEAKAGVTLFQVLSTGCVLLFSIIGGLLAHLVQRLKPFVLGGQSSWQEV</sequence>
<dbReference type="PANTHER" id="PTHR23528">
    <property type="match status" value="1"/>
</dbReference>
<dbReference type="GO" id="GO:0005886">
    <property type="term" value="C:plasma membrane"/>
    <property type="evidence" value="ECO:0007669"/>
    <property type="project" value="UniProtKB-SubCell"/>
</dbReference>